<dbReference type="Gene3D" id="1.20.120.1630">
    <property type="match status" value="1"/>
</dbReference>
<dbReference type="PANTHER" id="PTHR43847">
    <property type="entry name" value="BLL3993 PROTEIN"/>
    <property type="match status" value="1"/>
</dbReference>
<sequence>MAPVNALQLLTIPWLVSEMLVFRRDAQPGGGERRDRFSRLGLFACIGGGIGLAFQSAAIRWFALPGSPWLWLALGAALMLAGILVRARAVAQLGAYFRTEVTLLDDHRLVTEGLYARIRHPAYTGALLTCAGVGLGTGSLVGLAAMILLPGLAFAWRIRVEERALAERFGGAWTEHRARTAALIPGIW</sequence>
<keyword evidence="4 5" id="KW-0472">Membrane</keyword>
<feature type="transmembrane region" description="Helical" evidence="5">
    <location>
        <begin position="69"/>
        <end position="89"/>
    </location>
</feature>
<keyword evidence="3 5" id="KW-1133">Transmembrane helix</keyword>
<comment type="subcellular location">
    <subcellularLocation>
        <location evidence="1">Membrane</location>
        <topology evidence="1">Multi-pass membrane protein</topology>
    </subcellularLocation>
</comment>
<dbReference type="Proteomes" id="UP001156703">
    <property type="component" value="Unassembled WGS sequence"/>
</dbReference>
<name>A0ABQ5Z4H4_9SPHN</name>
<keyword evidence="2 5" id="KW-0812">Transmembrane</keyword>
<keyword evidence="6" id="KW-0489">Methyltransferase</keyword>
<evidence type="ECO:0000256" key="4">
    <source>
        <dbReference type="ARBA" id="ARBA00023136"/>
    </source>
</evidence>
<keyword evidence="6" id="KW-0808">Transferase</keyword>
<dbReference type="InterPro" id="IPR007269">
    <property type="entry name" value="ICMT_MeTrfase"/>
</dbReference>
<evidence type="ECO:0000313" key="6">
    <source>
        <dbReference type="EMBL" id="GLR46849.1"/>
    </source>
</evidence>
<keyword evidence="7" id="KW-1185">Reference proteome</keyword>
<evidence type="ECO:0000313" key="7">
    <source>
        <dbReference type="Proteomes" id="UP001156703"/>
    </source>
</evidence>
<evidence type="ECO:0000256" key="2">
    <source>
        <dbReference type="ARBA" id="ARBA00022692"/>
    </source>
</evidence>
<gene>
    <name evidence="6" type="ORF">GCM10007925_05600</name>
</gene>
<comment type="caution">
    <text evidence="6">The sequence shown here is derived from an EMBL/GenBank/DDBJ whole genome shotgun (WGS) entry which is preliminary data.</text>
</comment>
<evidence type="ECO:0000256" key="3">
    <source>
        <dbReference type="ARBA" id="ARBA00022989"/>
    </source>
</evidence>
<dbReference type="GO" id="GO:0032259">
    <property type="term" value="P:methylation"/>
    <property type="evidence" value="ECO:0007669"/>
    <property type="project" value="UniProtKB-KW"/>
</dbReference>
<proteinExistence type="predicted"/>
<dbReference type="Pfam" id="PF04140">
    <property type="entry name" value="ICMT"/>
    <property type="match status" value="1"/>
</dbReference>
<dbReference type="EMBL" id="BSOO01000004">
    <property type="protein sequence ID" value="GLR46849.1"/>
    <property type="molecule type" value="Genomic_DNA"/>
</dbReference>
<feature type="transmembrane region" description="Helical" evidence="5">
    <location>
        <begin position="42"/>
        <end position="63"/>
    </location>
</feature>
<dbReference type="InterPro" id="IPR052527">
    <property type="entry name" value="Metal_cation-efflux_comp"/>
</dbReference>
<dbReference type="PANTHER" id="PTHR43847:SF1">
    <property type="entry name" value="BLL3993 PROTEIN"/>
    <property type="match status" value="1"/>
</dbReference>
<evidence type="ECO:0000256" key="1">
    <source>
        <dbReference type="ARBA" id="ARBA00004141"/>
    </source>
</evidence>
<evidence type="ECO:0000256" key="5">
    <source>
        <dbReference type="SAM" id="Phobius"/>
    </source>
</evidence>
<dbReference type="RefSeq" id="WP_051676788.1">
    <property type="nucleotide sequence ID" value="NZ_BSOO01000004.1"/>
</dbReference>
<organism evidence="6 7">
    <name type="scientific">Sphingomonas astaxanthinifaciens DSM 22298</name>
    <dbReference type="NCBI Taxonomy" id="1123267"/>
    <lineage>
        <taxon>Bacteria</taxon>
        <taxon>Pseudomonadati</taxon>
        <taxon>Pseudomonadota</taxon>
        <taxon>Alphaproteobacteria</taxon>
        <taxon>Sphingomonadales</taxon>
        <taxon>Sphingomonadaceae</taxon>
        <taxon>Sphingomonas</taxon>
    </lineage>
</organism>
<dbReference type="GO" id="GO:0008168">
    <property type="term" value="F:methyltransferase activity"/>
    <property type="evidence" value="ECO:0007669"/>
    <property type="project" value="UniProtKB-KW"/>
</dbReference>
<feature type="transmembrane region" description="Helical" evidence="5">
    <location>
        <begin position="126"/>
        <end position="149"/>
    </location>
</feature>
<accession>A0ABQ5Z4H4</accession>
<protein>
    <submittedName>
        <fullName evidence="6">Protein-S-isoprenylcysteine methyltransferase</fullName>
    </submittedName>
</protein>
<reference evidence="7" key="1">
    <citation type="journal article" date="2019" name="Int. J. Syst. Evol. Microbiol.">
        <title>The Global Catalogue of Microorganisms (GCM) 10K type strain sequencing project: providing services to taxonomists for standard genome sequencing and annotation.</title>
        <authorList>
            <consortium name="The Broad Institute Genomics Platform"/>
            <consortium name="The Broad Institute Genome Sequencing Center for Infectious Disease"/>
            <person name="Wu L."/>
            <person name="Ma J."/>
        </authorList>
    </citation>
    <scope>NUCLEOTIDE SEQUENCE [LARGE SCALE GENOMIC DNA]</scope>
    <source>
        <strain evidence="7">NBRC 102146</strain>
    </source>
</reference>